<keyword evidence="5" id="KW-1185">Reference proteome</keyword>
<evidence type="ECO:0000259" key="3">
    <source>
        <dbReference type="PROSITE" id="PS50994"/>
    </source>
</evidence>
<evidence type="ECO:0000256" key="2">
    <source>
        <dbReference type="SAM" id="MobiDB-lite"/>
    </source>
</evidence>
<dbReference type="SUPFAM" id="SSF53098">
    <property type="entry name" value="Ribonuclease H-like"/>
    <property type="match status" value="1"/>
</dbReference>
<dbReference type="InterPro" id="IPR036397">
    <property type="entry name" value="RNaseH_sf"/>
</dbReference>
<dbReference type="InterPro" id="IPR013103">
    <property type="entry name" value="RVT_2"/>
</dbReference>
<reference evidence="4" key="1">
    <citation type="submission" date="2019-09" db="EMBL/GenBank/DDBJ databases">
        <title>Draft genome information of white flower Hibiscus syriacus.</title>
        <authorList>
            <person name="Kim Y.-M."/>
        </authorList>
    </citation>
    <scope>NUCLEOTIDE SEQUENCE [LARGE SCALE GENOMIC DNA]</scope>
    <source>
        <strain evidence="4">YM2019G1</strain>
    </source>
</reference>
<name>A0A6A3AWP1_HIBSY</name>
<dbReference type="SUPFAM" id="SSF56672">
    <property type="entry name" value="DNA/RNA polymerases"/>
    <property type="match status" value="1"/>
</dbReference>
<dbReference type="GO" id="GO:0004190">
    <property type="term" value="F:aspartic-type endopeptidase activity"/>
    <property type="evidence" value="ECO:0007669"/>
    <property type="project" value="UniProtKB-KW"/>
</dbReference>
<dbReference type="InterPro" id="IPR012337">
    <property type="entry name" value="RNaseH-like_sf"/>
</dbReference>
<comment type="caution">
    <text evidence="4">The sequence shown here is derived from an EMBL/GenBank/DDBJ whole genome shotgun (WGS) entry which is preliminary data.</text>
</comment>
<dbReference type="PANTHER" id="PTHR11439">
    <property type="entry name" value="GAG-POL-RELATED RETROTRANSPOSON"/>
    <property type="match status" value="1"/>
</dbReference>
<feature type="region of interest" description="Disordered" evidence="2">
    <location>
        <begin position="961"/>
        <end position="991"/>
    </location>
</feature>
<dbReference type="Pfam" id="PF14223">
    <property type="entry name" value="Retrotran_gag_2"/>
    <property type="match status" value="1"/>
</dbReference>
<dbReference type="GO" id="GO:0015074">
    <property type="term" value="P:DNA integration"/>
    <property type="evidence" value="ECO:0007669"/>
    <property type="project" value="InterPro"/>
</dbReference>
<dbReference type="Proteomes" id="UP000436088">
    <property type="component" value="Unassembled WGS sequence"/>
</dbReference>
<dbReference type="EMBL" id="VEPZ02000948">
    <property type="protein sequence ID" value="KAE8708208.1"/>
    <property type="molecule type" value="Genomic_DNA"/>
</dbReference>
<dbReference type="Pfam" id="PF25597">
    <property type="entry name" value="SH3_retrovirus"/>
    <property type="match status" value="1"/>
</dbReference>
<feature type="compositionally biased region" description="Polar residues" evidence="2">
    <location>
        <begin position="981"/>
        <end position="990"/>
    </location>
</feature>
<dbReference type="CDD" id="cd09272">
    <property type="entry name" value="RNase_HI_RT_Ty1"/>
    <property type="match status" value="1"/>
</dbReference>
<evidence type="ECO:0000313" key="5">
    <source>
        <dbReference type="Proteomes" id="UP000436088"/>
    </source>
</evidence>
<evidence type="ECO:0000256" key="1">
    <source>
        <dbReference type="ARBA" id="ARBA00022750"/>
    </source>
</evidence>
<keyword evidence="1" id="KW-0645">Protease</keyword>
<keyword evidence="1" id="KW-0064">Aspartyl protease</keyword>
<sequence>MKVFSYERREAKSEVSFTSTALVPGRHASVFPLNSSIEDSQIREWNQTDASEKESKGNSHSCTVLTAAKQREIFIFVNGSTQLQSCFDLRDAHSGGYYNNRRCKWGPPQTSDPEMDAHRIAMQRLHSRMLSRGRVRTGLRDPRPCWQPQGKSATARCRGTPCLAPGAVLHTTIASPELRPTLTTVAAVALQGAVLAFLMEIAMGSKTFTNKKVNVVLDEMNFLLWKQQILLTIRSHRLERLLTGAAVTPPETVVDEDGTVRINEEYEDFVAQDSALASWLLSTISPHLLSQFVGAETATTVWNTVLHFFANRSTTTVMSLHYKLHSLKKGGDSMRAYLTRVKEVCDALASCGSTVPQVEQIASILKGLPREYQPFMAIITSMRDTLSLDSISTMLIDAETQLASFDDQLETLPMSANIAQGEVRNTSNNPNQRSNYSYSLRTNGRGRGRYRVQCQLCGKIGHLVDRCWHRFNKDFSCVSSVQQDQYQSEYKVVHPSNSFTSSSADDGCECCAMKRNGSAASDQPQVHTASMQSERWVVDTGATHHVTADANKVMNSSEYRGPGKLLIGNGMPLDVALVGHAQVNTSSRVLFLNNLLHVPQITKNLLSVSKLAKDNDVFIEFHANRCCIRDEATGTLLLQGEETDGLYSFVMDEPLEANIAQTNNSLDSTRLDELWHRRLGHPAAETLSKIASAIDAYTRHTWIYLLKHKDEAYLAFQLFQKLISNQLTCPHTSEQNGVVERKHRHIVELALVLLAQASLPIKYWSYAVTSVVHLINHLPTKVLQDMSPFEKLFGKKPEYSMMKTFGCQCFPHLRMFQKHKLSFRSQECTYLGISPQHKGFQCLAPDGRVYVSRHVVFNESIFPFVGKGSCTSLDPAVNPNAQTLRIITTFRNSCCPAPSNLTNTTNMHEEDNGTEAPNALEIDIDETQHVPDDVVQHASDATISTETAPDTAADMSADVESVPANDTQGNIPESDDDAPTVSESAGTPQTRVHHMMTRSRCGVFKPKVFSSIMDDDDVPNTIDAALQSPHWAAAVHEEYKALTNNGTWTLVRLPKDRMVVGCKWLFRVKRNPDGSVNRYKARLVAKGFSQVPGQDFKDTFSPVVRFSTFNTVLAVAVSNGWEIRHIDINNAFLNGDLSEEVFMQQPPGFEQEDECNRPLVCKLKKALYGLRQAPRNWHAKLKENLMQMGFVVSRADSSLFIQQNDGNYTYALVYVDDIVITGQNSSAIENVVSMLQSRFSLKDLGVLSFFLGIEVKHRNNSVVLSQKKYILELLEKTGMLNAASCATPMVVSPKLSHEEGELIQNASEYRSIVGSLLYICHTRPDISFGVGQVAQHMHAPRETHFVAVKRILRYLSTTLNFGLSFSRAGNSLDITAFADADWGASIDDRRSITGYGVFLGKCLITWCSKKQRTVSRSTMEAEYKSVADTAADITWVQALLSDLGIHQSHKPVIWCDNTSAVAMSANPVYHAQSKHVDLDVHFVREKVAADQLNVSYVPAMHQIADGFTKPLARTAFEEFRSKICVQQV</sequence>
<gene>
    <name evidence="4" type="ORF">F3Y22_tig00110348pilonHSYRG00083</name>
</gene>
<evidence type="ECO:0000313" key="4">
    <source>
        <dbReference type="EMBL" id="KAE8708208.1"/>
    </source>
</evidence>
<keyword evidence="1" id="KW-0378">Hydrolase</keyword>
<feature type="domain" description="Integrase catalytic" evidence="3">
    <location>
        <begin position="723"/>
        <end position="796"/>
    </location>
</feature>
<dbReference type="Pfam" id="PF07727">
    <property type="entry name" value="RVT_2"/>
    <property type="match status" value="1"/>
</dbReference>
<dbReference type="PANTHER" id="PTHR11439:SF455">
    <property type="entry name" value="RLK (RECEPTOR-LIKE PROTEIN KINASE) 8, PUTATIVE-RELATED"/>
    <property type="match status" value="1"/>
</dbReference>
<proteinExistence type="predicted"/>
<dbReference type="Gene3D" id="3.30.420.10">
    <property type="entry name" value="Ribonuclease H-like superfamily/Ribonuclease H"/>
    <property type="match status" value="1"/>
</dbReference>
<dbReference type="GO" id="GO:0003676">
    <property type="term" value="F:nucleic acid binding"/>
    <property type="evidence" value="ECO:0007669"/>
    <property type="project" value="InterPro"/>
</dbReference>
<dbReference type="InterPro" id="IPR054722">
    <property type="entry name" value="PolX-like_BBD"/>
</dbReference>
<dbReference type="Pfam" id="PF22936">
    <property type="entry name" value="Pol_BBD"/>
    <property type="match status" value="1"/>
</dbReference>
<dbReference type="InterPro" id="IPR057670">
    <property type="entry name" value="SH3_retrovirus"/>
</dbReference>
<accession>A0A6A3AWP1</accession>
<dbReference type="InterPro" id="IPR043502">
    <property type="entry name" value="DNA/RNA_pol_sf"/>
</dbReference>
<dbReference type="PROSITE" id="PS50994">
    <property type="entry name" value="INTEGRASE"/>
    <property type="match status" value="1"/>
</dbReference>
<organism evidence="4 5">
    <name type="scientific">Hibiscus syriacus</name>
    <name type="common">Rose of Sharon</name>
    <dbReference type="NCBI Taxonomy" id="106335"/>
    <lineage>
        <taxon>Eukaryota</taxon>
        <taxon>Viridiplantae</taxon>
        <taxon>Streptophyta</taxon>
        <taxon>Embryophyta</taxon>
        <taxon>Tracheophyta</taxon>
        <taxon>Spermatophyta</taxon>
        <taxon>Magnoliopsida</taxon>
        <taxon>eudicotyledons</taxon>
        <taxon>Gunneridae</taxon>
        <taxon>Pentapetalae</taxon>
        <taxon>rosids</taxon>
        <taxon>malvids</taxon>
        <taxon>Malvales</taxon>
        <taxon>Malvaceae</taxon>
        <taxon>Malvoideae</taxon>
        <taxon>Hibiscus</taxon>
    </lineage>
</organism>
<protein>
    <recommendedName>
        <fullName evidence="3">Integrase catalytic domain-containing protein</fullName>
    </recommendedName>
</protein>
<dbReference type="InterPro" id="IPR001584">
    <property type="entry name" value="Integrase_cat-core"/>
</dbReference>